<comment type="caution">
    <text evidence="3">The sequence shown here is derived from an EMBL/GenBank/DDBJ whole genome shotgun (WGS) entry which is preliminary data.</text>
</comment>
<accession>E6QSG4</accession>
<dbReference type="Gene3D" id="3.30.750.24">
    <property type="entry name" value="STAS domain"/>
    <property type="match status" value="1"/>
</dbReference>
<dbReference type="AlphaFoldDB" id="E6QSG4"/>
<evidence type="ECO:0000259" key="2">
    <source>
        <dbReference type="PROSITE" id="PS50801"/>
    </source>
</evidence>
<dbReference type="Pfam" id="PF14559">
    <property type="entry name" value="TPR_19"/>
    <property type="match status" value="1"/>
</dbReference>
<dbReference type="SUPFAM" id="SSF52091">
    <property type="entry name" value="SpoIIaa-like"/>
    <property type="match status" value="1"/>
</dbReference>
<dbReference type="Gene3D" id="1.25.40.10">
    <property type="entry name" value="Tetratricopeptide repeat domain"/>
    <property type="match status" value="1"/>
</dbReference>
<dbReference type="EMBL" id="CABR01000074">
    <property type="protein sequence ID" value="CBI10186.1"/>
    <property type="molecule type" value="Genomic_DNA"/>
</dbReference>
<protein>
    <recommendedName>
        <fullName evidence="2">STAS domain-containing protein</fullName>
    </recommendedName>
</protein>
<dbReference type="InterPro" id="IPR002645">
    <property type="entry name" value="STAS_dom"/>
</dbReference>
<dbReference type="CDD" id="cd07043">
    <property type="entry name" value="STAS_anti-anti-sigma_factors"/>
    <property type="match status" value="1"/>
</dbReference>
<proteinExistence type="predicted"/>
<gene>
    <name evidence="3" type="ORF">CARN7_0951</name>
</gene>
<dbReference type="InterPro" id="IPR011990">
    <property type="entry name" value="TPR-like_helical_dom_sf"/>
</dbReference>
<evidence type="ECO:0000256" key="1">
    <source>
        <dbReference type="SAM" id="MobiDB-lite"/>
    </source>
</evidence>
<dbReference type="PROSITE" id="PS50801">
    <property type="entry name" value="STAS"/>
    <property type="match status" value="1"/>
</dbReference>
<feature type="domain" description="STAS" evidence="2">
    <location>
        <begin position="306"/>
        <end position="399"/>
    </location>
</feature>
<feature type="region of interest" description="Disordered" evidence="1">
    <location>
        <begin position="1"/>
        <end position="25"/>
    </location>
</feature>
<reference evidence="3" key="1">
    <citation type="submission" date="2009-10" db="EMBL/GenBank/DDBJ databases">
        <title>Diversity of trophic interactions inside an arsenic-rich microbial ecosystem.</title>
        <authorList>
            <person name="Bertin P.N."/>
            <person name="Heinrich-Salmeron A."/>
            <person name="Pelletier E."/>
            <person name="Goulhen-Chollet F."/>
            <person name="Arsene-Ploetze F."/>
            <person name="Gallien S."/>
            <person name="Calteau A."/>
            <person name="Vallenet D."/>
            <person name="Casiot C."/>
            <person name="Chane-Woon-Ming B."/>
            <person name="Giloteaux L."/>
            <person name="Barakat M."/>
            <person name="Bonnefoy V."/>
            <person name="Bruneel O."/>
            <person name="Chandler M."/>
            <person name="Cleiss J."/>
            <person name="Duran R."/>
            <person name="Elbaz-Poulichet F."/>
            <person name="Fonknechten N."/>
            <person name="Lauga B."/>
            <person name="Mornico D."/>
            <person name="Ortet P."/>
            <person name="Schaeffer C."/>
            <person name="Siguier P."/>
            <person name="Alexander Thil Smith A."/>
            <person name="Van Dorsselaer A."/>
            <person name="Weissenbach J."/>
            <person name="Medigue C."/>
            <person name="Le Paslier D."/>
        </authorList>
    </citation>
    <scope>NUCLEOTIDE SEQUENCE</scope>
</reference>
<sequence>MDFGTFFSRKKAKKTPTEESGSTHPKNAMELAIAQIEQEPLSEQGFGLNATETQIEVTEIESKLPPGTEDVAMLYANNKVDAAATLLQTMLQQNPEEDMLWLMLFELYVTTQQVDAFEQLSMDYVLKREKSPPTLLMDRLQTMRSNPNTKKQTDGAQLFSLRGVLDRSMDERIQLMVKAAATGQIQLDLSGLNSVTPEGCNTLREALIQFQKQHVLVKLASGAFVAHLKTLVTNEQNSQPEYWLLLLQLYQINGKITAFEDLAIEYAMRFEVSPPSWEAPKKIAQDVSTQQAESGTFVDRRVATNVFAFQGVLDAQTIAQLDTFKTFATPLTDVVLNLANVPRIDFSCVGMLMDTLIQLLSKGKKVTIILSNILVYVFLVNTGIDKIATVIKDKRSESA</sequence>
<dbReference type="InterPro" id="IPR036513">
    <property type="entry name" value="STAS_dom_sf"/>
</dbReference>
<organism evidence="3">
    <name type="scientific">mine drainage metagenome</name>
    <dbReference type="NCBI Taxonomy" id="410659"/>
    <lineage>
        <taxon>unclassified sequences</taxon>
        <taxon>metagenomes</taxon>
        <taxon>ecological metagenomes</taxon>
    </lineage>
</organism>
<name>E6QSG4_9ZZZZ</name>
<evidence type="ECO:0000313" key="3">
    <source>
        <dbReference type="EMBL" id="CBI10186.1"/>
    </source>
</evidence>